<dbReference type="Proteomes" id="UP000176867">
    <property type="component" value="Unassembled WGS sequence"/>
</dbReference>
<dbReference type="InterPro" id="IPR036227">
    <property type="entry name" value="Ribosomal_uL15/eL18_sf"/>
</dbReference>
<dbReference type="GO" id="GO:0003735">
    <property type="term" value="F:structural constituent of ribosome"/>
    <property type="evidence" value="ECO:0007669"/>
    <property type="project" value="InterPro"/>
</dbReference>
<dbReference type="STRING" id="1798533.A2609_00810"/>
<sequence>MQLNSFAPRTKNKKPEPVGRGGKRGKTSGHGNKGQSSRAGHKIRPEARDMIKKLPKLRGHGKNRARTVRTNHIPVSAVNLSVIEAEYNKGERVTPASLVAKGLVRRAKGRAPSVKILGSMITKPLVVDGCAISVVAQKALLAAGGTIHGEQSRTRNA</sequence>
<dbReference type="GO" id="GO:0019843">
    <property type="term" value="F:rRNA binding"/>
    <property type="evidence" value="ECO:0007669"/>
    <property type="project" value="UniProtKB-UniRule"/>
</dbReference>
<evidence type="ECO:0000256" key="5">
    <source>
        <dbReference type="SAM" id="MobiDB-lite"/>
    </source>
</evidence>
<dbReference type="PANTHER" id="PTHR12934">
    <property type="entry name" value="50S RIBOSOMAL PROTEIN L15"/>
    <property type="match status" value="1"/>
</dbReference>
<comment type="similarity">
    <text evidence="1 4">Belongs to the universal ribosomal protein uL15 family.</text>
</comment>
<evidence type="ECO:0000313" key="8">
    <source>
        <dbReference type="Proteomes" id="UP000176867"/>
    </source>
</evidence>
<keyword evidence="2 4" id="KW-0689">Ribosomal protein</keyword>
<comment type="function">
    <text evidence="4">Binds to the 23S rRNA.</text>
</comment>
<evidence type="ECO:0000256" key="4">
    <source>
        <dbReference type="HAMAP-Rule" id="MF_01341"/>
    </source>
</evidence>
<dbReference type="InterPro" id="IPR021131">
    <property type="entry name" value="Ribosomal_uL15/eL18"/>
</dbReference>
<dbReference type="PANTHER" id="PTHR12934:SF11">
    <property type="entry name" value="LARGE RIBOSOMAL SUBUNIT PROTEIN UL15M"/>
    <property type="match status" value="1"/>
</dbReference>
<evidence type="ECO:0000259" key="6">
    <source>
        <dbReference type="Pfam" id="PF00828"/>
    </source>
</evidence>
<dbReference type="EMBL" id="MFMU01000004">
    <property type="protein sequence ID" value="OGG93774.1"/>
    <property type="molecule type" value="Genomic_DNA"/>
</dbReference>
<dbReference type="Pfam" id="PF00828">
    <property type="entry name" value="Ribosomal_L27A"/>
    <property type="match status" value="1"/>
</dbReference>
<feature type="compositionally biased region" description="Polar residues" evidence="5">
    <location>
        <begin position="29"/>
        <end position="38"/>
    </location>
</feature>
<evidence type="ECO:0000256" key="2">
    <source>
        <dbReference type="ARBA" id="ARBA00022980"/>
    </source>
</evidence>
<protein>
    <recommendedName>
        <fullName evidence="4">Large ribosomal subunit protein uL15</fullName>
    </recommendedName>
</protein>
<dbReference type="GO" id="GO:0022625">
    <property type="term" value="C:cytosolic large ribosomal subunit"/>
    <property type="evidence" value="ECO:0007669"/>
    <property type="project" value="TreeGrafter"/>
</dbReference>
<dbReference type="HAMAP" id="MF_01341">
    <property type="entry name" value="Ribosomal_uL15"/>
    <property type="match status" value="1"/>
</dbReference>
<dbReference type="AlphaFoldDB" id="A0A1F6G6N5"/>
<accession>A0A1F6G6N5</accession>
<evidence type="ECO:0000256" key="3">
    <source>
        <dbReference type="ARBA" id="ARBA00023274"/>
    </source>
</evidence>
<keyword evidence="4" id="KW-0699">rRNA-binding</keyword>
<keyword evidence="4" id="KW-0694">RNA-binding</keyword>
<evidence type="ECO:0000313" key="7">
    <source>
        <dbReference type="EMBL" id="OGG93774.1"/>
    </source>
</evidence>
<comment type="caution">
    <text evidence="7">The sequence shown here is derived from an EMBL/GenBank/DDBJ whole genome shotgun (WGS) entry which is preliminary data.</text>
</comment>
<keyword evidence="3 4" id="KW-0687">Ribonucleoprotein</keyword>
<dbReference type="Gene3D" id="3.100.10.10">
    <property type="match status" value="1"/>
</dbReference>
<feature type="domain" description="Large ribosomal subunit protein uL15/eL18" evidence="6">
    <location>
        <begin position="78"/>
        <end position="147"/>
    </location>
</feature>
<proteinExistence type="inferred from homology"/>
<dbReference type="InterPro" id="IPR030878">
    <property type="entry name" value="Ribosomal_uL15"/>
</dbReference>
<organism evidence="7 8">
    <name type="scientific">Candidatus Kaiserbacteria bacterium RIFOXYD1_FULL_47_14</name>
    <dbReference type="NCBI Taxonomy" id="1798533"/>
    <lineage>
        <taxon>Bacteria</taxon>
        <taxon>Candidatus Kaiseribacteriota</taxon>
    </lineage>
</organism>
<reference evidence="7 8" key="1">
    <citation type="journal article" date="2016" name="Nat. Commun.">
        <title>Thousands of microbial genomes shed light on interconnected biogeochemical processes in an aquifer system.</title>
        <authorList>
            <person name="Anantharaman K."/>
            <person name="Brown C.T."/>
            <person name="Hug L.A."/>
            <person name="Sharon I."/>
            <person name="Castelle C.J."/>
            <person name="Probst A.J."/>
            <person name="Thomas B.C."/>
            <person name="Singh A."/>
            <person name="Wilkins M.J."/>
            <person name="Karaoz U."/>
            <person name="Brodie E.L."/>
            <person name="Williams K.H."/>
            <person name="Hubbard S.S."/>
            <person name="Banfield J.F."/>
        </authorList>
    </citation>
    <scope>NUCLEOTIDE SEQUENCE [LARGE SCALE GENOMIC DNA]</scope>
</reference>
<dbReference type="InterPro" id="IPR005749">
    <property type="entry name" value="Ribosomal_uL15_bac-type"/>
</dbReference>
<name>A0A1F6G6N5_9BACT</name>
<dbReference type="SUPFAM" id="SSF52080">
    <property type="entry name" value="Ribosomal proteins L15p and L18e"/>
    <property type="match status" value="1"/>
</dbReference>
<comment type="subunit">
    <text evidence="4">Part of the 50S ribosomal subunit.</text>
</comment>
<feature type="region of interest" description="Disordered" evidence="5">
    <location>
        <begin position="1"/>
        <end position="47"/>
    </location>
</feature>
<evidence type="ECO:0000256" key="1">
    <source>
        <dbReference type="ARBA" id="ARBA00007320"/>
    </source>
</evidence>
<dbReference type="GO" id="GO:0006412">
    <property type="term" value="P:translation"/>
    <property type="evidence" value="ECO:0007669"/>
    <property type="project" value="UniProtKB-UniRule"/>
</dbReference>
<gene>
    <name evidence="4" type="primary">rplO</name>
    <name evidence="7" type="ORF">A2609_00810</name>
</gene>